<dbReference type="EMBL" id="KV784365">
    <property type="protein sequence ID" value="OEU12265.1"/>
    <property type="molecule type" value="Genomic_DNA"/>
</dbReference>
<dbReference type="KEGG" id="fcy:FRACYDRAFT_244527"/>
<evidence type="ECO:0008006" key="6">
    <source>
        <dbReference type="Google" id="ProtNLM"/>
    </source>
</evidence>
<dbReference type="GO" id="GO:0016740">
    <property type="term" value="F:transferase activity"/>
    <property type="evidence" value="ECO:0007669"/>
    <property type="project" value="UniProtKB-KW"/>
</dbReference>
<dbReference type="Gene3D" id="3.40.50.11350">
    <property type="match status" value="1"/>
</dbReference>
<gene>
    <name evidence="4" type="ORF">FRACYDRAFT_244527</name>
</gene>
<reference evidence="4 5" key="1">
    <citation type="submission" date="2016-09" db="EMBL/GenBank/DDBJ databases">
        <title>Extensive genetic diversity and differential bi-allelic expression allows diatom success in the polar Southern Ocean.</title>
        <authorList>
            <consortium name="DOE Joint Genome Institute"/>
            <person name="Mock T."/>
            <person name="Otillar R.P."/>
            <person name="Strauss J."/>
            <person name="Dupont C."/>
            <person name="Frickenhaus S."/>
            <person name="Maumus F."/>
            <person name="Mcmullan M."/>
            <person name="Sanges R."/>
            <person name="Schmutz J."/>
            <person name="Toseland A."/>
            <person name="Valas R."/>
            <person name="Veluchamy A."/>
            <person name="Ward B.J."/>
            <person name="Allen A."/>
            <person name="Barry K."/>
            <person name="Falciatore A."/>
            <person name="Ferrante M."/>
            <person name="Fortunato A.E."/>
            <person name="Gloeckner G."/>
            <person name="Gruber A."/>
            <person name="Hipkin R."/>
            <person name="Janech M."/>
            <person name="Kroth P."/>
            <person name="Leese F."/>
            <person name="Lindquist E."/>
            <person name="Lyon B.R."/>
            <person name="Martin J."/>
            <person name="Mayer C."/>
            <person name="Parker M."/>
            <person name="Quesneville H."/>
            <person name="Raymond J."/>
            <person name="Uhlig C."/>
            <person name="Valentin K.U."/>
            <person name="Worden A.Z."/>
            <person name="Armbrust E.V."/>
            <person name="Bowler C."/>
            <person name="Green B."/>
            <person name="Moulton V."/>
            <person name="Van Oosterhout C."/>
            <person name="Grigoriev I."/>
        </authorList>
    </citation>
    <scope>NUCLEOTIDE SEQUENCE [LARGE SCALE GENOMIC DNA]</scope>
    <source>
        <strain evidence="4 5">CCMP1102</strain>
    </source>
</reference>
<evidence type="ECO:0000256" key="3">
    <source>
        <dbReference type="ARBA" id="ARBA00023277"/>
    </source>
</evidence>
<organism evidence="4 5">
    <name type="scientific">Fragilariopsis cylindrus CCMP1102</name>
    <dbReference type="NCBI Taxonomy" id="635003"/>
    <lineage>
        <taxon>Eukaryota</taxon>
        <taxon>Sar</taxon>
        <taxon>Stramenopiles</taxon>
        <taxon>Ochrophyta</taxon>
        <taxon>Bacillariophyta</taxon>
        <taxon>Bacillariophyceae</taxon>
        <taxon>Bacillariophycidae</taxon>
        <taxon>Bacillariales</taxon>
        <taxon>Bacillariaceae</taxon>
        <taxon>Fragilariopsis</taxon>
    </lineage>
</organism>
<dbReference type="OrthoDB" id="1882547at2759"/>
<dbReference type="PANTHER" id="PTHR31469:SF8">
    <property type="entry name" value="OS07G0641000 PROTEIN"/>
    <property type="match status" value="1"/>
</dbReference>
<dbReference type="AlphaFoldDB" id="A0A1E7F2N7"/>
<keyword evidence="5" id="KW-1185">Reference proteome</keyword>
<dbReference type="CDD" id="cd11296">
    <property type="entry name" value="O-FucT_like"/>
    <property type="match status" value="1"/>
</dbReference>
<sequence>MHIRRGDFQCKKVKISAEKWYENTKEVWKPNEIIYIATDERDKSFFDPIAKHHDIRFLDDYWDLASLGDIDPNYFGMIDTIVSSRARAFAGTWFSTFTGYINRMRGYHGITMKDSWYSFLEKKTKLHTWENMNISAYARRLDWNRRRCLSRENRVLID</sequence>
<keyword evidence="3" id="KW-0119">Carbohydrate metabolism</keyword>
<evidence type="ECO:0000256" key="2">
    <source>
        <dbReference type="ARBA" id="ARBA00023253"/>
    </source>
</evidence>
<accession>A0A1E7F2N7</accession>
<dbReference type="GO" id="GO:0006004">
    <property type="term" value="P:fucose metabolic process"/>
    <property type="evidence" value="ECO:0007669"/>
    <property type="project" value="UniProtKB-KW"/>
</dbReference>
<keyword evidence="2" id="KW-0294">Fucose metabolism</keyword>
<dbReference type="Pfam" id="PF10250">
    <property type="entry name" value="O-FucT"/>
    <property type="match status" value="1"/>
</dbReference>
<dbReference type="Proteomes" id="UP000095751">
    <property type="component" value="Unassembled WGS sequence"/>
</dbReference>
<proteinExistence type="predicted"/>
<dbReference type="InterPro" id="IPR019378">
    <property type="entry name" value="GDP-Fuc_O-FucTrfase"/>
</dbReference>
<dbReference type="InParanoid" id="A0A1E7F2N7"/>
<name>A0A1E7F2N7_9STRA</name>
<dbReference type="PANTHER" id="PTHR31469">
    <property type="entry name" value="OS07G0633600 PROTEIN"/>
    <property type="match status" value="1"/>
</dbReference>
<evidence type="ECO:0000313" key="5">
    <source>
        <dbReference type="Proteomes" id="UP000095751"/>
    </source>
</evidence>
<evidence type="ECO:0000313" key="4">
    <source>
        <dbReference type="EMBL" id="OEU12265.1"/>
    </source>
</evidence>
<protein>
    <recommendedName>
        <fullName evidence="6">Alpha-1,2-fucosyltransferase</fullName>
    </recommendedName>
</protein>
<keyword evidence="1" id="KW-0808">Transferase</keyword>
<evidence type="ECO:0000256" key="1">
    <source>
        <dbReference type="ARBA" id="ARBA00022679"/>
    </source>
</evidence>